<dbReference type="PROSITE" id="PS50106">
    <property type="entry name" value="PDZ"/>
    <property type="match status" value="1"/>
</dbReference>
<evidence type="ECO:0000256" key="2">
    <source>
        <dbReference type="PROSITE-ProRule" id="PRU00176"/>
    </source>
</evidence>
<dbReference type="EMBL" id="CAUJNA010000136">
    <property type="protein sequence ID" value="CAJ1372454.1"/>
    <property type="molecule type" value="Genomic_DNA"/>
</dbReference>
<evidence type="ECO:0000259" key="5">
    <source>
        <dbReference type="PROSITE" id="PS50106"/>
    </source>
</evidence>
<keyword evidence="7" id="KW-1185">Reference proteome</keyword>
<reference evidence="6" key="1">
    <citation type="submission" date="2023-08" db="EMBL/GenBank/DDBJ databases">
        <authorList>
            <person name="Chen Y."/>
            <person name="Shah S."/>
            <person name="Dougan E. K."/>
            <person name="Thang M."/>
            <person name="Chan C."/>
        </authorList>
    </citation>
    <scope>NUCLEOTIDE SEQUENCE</scope>
</reference>
<dbReference type="SUPFAM" id="SSF50156">
    <property type="entry name" value="PDZ domain-like"/>
    <property type="match status" value="1"/>
</dbReference>
<evidence type="ECO:0000256" key="1">
    <source>
        <dbReference type="ARBA" id="ARBA00022884"/>
    </source>
</evidence>
<dbReference type="AlphaFoldDB" id="A0AA36HNJ7"/>
<dbReference type="InterPro" id="IPR012677">
    <property type="entry name" value="Nucleotide-bd_a/b_plait_sf"/>
</dbReference>
<feature type="region of interest" description="Disordered" evidence="3">
    <location>
        <begin position="174"/>
        <end position="222"/>
    </location>
</feature>
<feature type="compositionally biased region" description="Basic residues" evidence="3">
    <location>
        <begin position="121"/>
        <end position="131"/>
    </location>
</feature>
<name>A0AA36HNJ7_9DINO</name>
<dbReference type="InterPro" id="IPR035979">
    <property type="entry name" value="RBD_domain_sf"/>
</dbReference>
<dbReference type="InterPro" id="IPR000504">
    <property type="entry name" value="RRM_dom"/>
</dbReference>
<dbReference type="Pfam" id="PF00076">
    <property type="entry name" value="RRM_1"/>
    <property type="match status" value="1"/>
</dbReference>
<protein>
    <recommendedName>
        <fullName evidence="8">PDZ domain-containing protein</fullName>
    </recommendedName>
</protein>
<evidence type="ECO:0000313" key="7">
    <source>
        <dbReference type="Proteomes" id="UP001178507"/>
    </source>
</evidence>
<dbReference type="Gene3D" id="2.30.42.10">
    <property type="match status" value="1"/>
</dbReference>
<proteinExistence type="predicted"/>
<evidence type="ECO:0008006" key="8">
    <source>
        <dbReference type="Google" id="ProtNLM"/>
    </source>
</evidence>
<accession>A0AA36HNJ7</accession>
<keyword evidence="1 2" id="KW-0694">RNA-binding</keyword>
<dbReference type="InterPro" id="IPR001478">
    <property type="entry name" value="PDZ"/>
</dbReference>
<organism evidence="6 7">
    <name type="scientific">Effrenium voratum</name>
    <dbReference type="NCBI Taxonomy" id="2562239"/>
    <lineage>
        <taxon>Eukaryota</taxon>
        <taxon>Sar</taxon>
        <taxon>Alveolata</taxon>
        <taxon>Dinophyceae</taxon>
        <taxon>Suessiales</taxon>
        <taxon>Symbiodiniaceae</taxon>
        <taxon>Effrenium</taxon>
    </lineage>
</organism>
<feature type="domain" description="RRM" evidence="4">
    <location>
        <begin position="229"/>
        <end position="294"/>
    </location>
</feature>
<dbReference type="Proteomes" id="UP001178507">
    <property type="component" value="Unassembled WGS sequence"/>
</dbReference>
<feature type="region of interest" description="Disordered" evidence="3">
    <location>
        <begin position="87"/>
        <end position="152"/>
    </location>
</feature>
<evidence type="ECO:0000256" key="3">
    <source>
        <dbReference type="SAM" id="MobiDB-lite"/>
    </source>
</evidence>
<gene>
    <name evidence="6" type="ORF">EVOR1521_LOCUS2535</name>
</gene>
<dbReference type="InterPro" id="IPR036034">
    <property type="entry name" value="PDZ_sf"/>
</dbReference>
<sequence length="579" mass="64361">MRVTLTQPISVDEVDAEIVVVDGCALGFVSPGQAPHVLHVDPGEPAKFGVQSDDLLLSIDGQETASLSQEKVAALLRSASCLVFKRPESAVPEGKDEDTEPPSDEEKRAPSAPQAAGKERSRSRRGRRHRESKQERPREEAAAYPPGQPPFWAVERGPAWPVPGLRGPPSAWMGNAPPPWHVQPGPPPGGYPPRPPPETWRGPFPGPPPSQPPPRKGSLRLERNEGGGVSVVVMQVPPSLNKMDVLNEYFGRFGPVSSLQINQMRHEAIVTFSRMEDAEEALRFPVLNDPSIGRWDAERLSDFGVKVDAEVTFQQNIGDAYDERLETLAGQGAGQRAPDDVPTETAPMAHSLVVPSVPLVASGNMTLESGKILEAKRKREELQDRRKALLSSLTDQLKAVLARINDPATSDRNREQLQTILASIKDKIHSLTPAEREDPKRRMPPMRPMTYQTTLDNRPRPAVLQLSKLPEEMRGPDGEAQLRDALGDSVEWIREWSEDGSACTVRFRDRRHAEAAVRDQQVWTWSAKIQEVMPFRRKPPVNRFTQPRHMHKEFSDLPVQSGTGGRQRHRGLRLGHRRP</sequence>
<dbReference type="Gene3D" id="3.30.70.330">
    <property type="match status" value="1"/>
</dbReference>
<dbReference type="PANTHER" id="PTHR14398:SF0">
    <property type="entry name" value="ZINC FINGER PROTEIN SWM"/>
    <property type="match status" value="1"/>
</dbReference>
<evidence type="ECO:0000259" key="4">
    <source>
        <dbReference type="PROSITE" id="PS50102"/>
    </source>
</evidence>
<comment type="caution">
    <text evidence="6">The sequence shown here is derived from an EMBL/GenBank/DDBJ whole genome shotgun (WGS) entry which is preliminary data.</text>
</comment>
<feature type="region of interest" description="Disordered" evidence="3">
    <location>
        <begin position="548"/>
        <end position="579"/>
    </location>
</feature>
<feature type="compositionally biased region" description="Basic residues" evidence="3">
    <location>
        <begin position="566"/>
        <end position="579"/>
    </location>
</feature>
<feature type="region of interest" description="Disordered" evidence="3">
    <location>
        <begin position="433"/>
        <end position="454"/>
    </location>
</feature>
<dbReference type="GO" id="GO:0005634">
    <property type="term" value="C:nucleus"/>
    <property type="evidence" value="ECO:0007669"/>
    <property type="project" value="TreeGrafter"/>
</dbReference>
<dbReference type="InterPro" id="IPR045137">
    <property type="entry name" value="RBM26/27"/>
</dbReference>
<dbReference type="SUPFAM" id="SSF54928">
    <property type="entry name" value="RNA-binding domain, RBD"/>
    <property type="match status" value="1"/>
</dbReference>
<evidence type="ECO:0000313" key="6">
    <source>
        <dbReference type="EMBL" id="CAJ1372454.1"/>
    </source>
</evidence>
<feature type="compositionally biased region" description="Pro residues" evidence="3">
    <location>
        <begin position="176"/>
        <end position="215"/>
    </location>
</feature>
<dbReference type="GO" id="GO:0003723">
    <property type="term" value="F:RNA binding"/>
    <property type="evidence" value="ECO:0007669"/>
    <property type="project" value="UniProtKB-UniRule"/>
</dbReference>
<dbReference type="PROSITE" id="PS50102">
    <property type="entry name" value="RRM"/>
    <property type="match status" value="1"/>
</dbReference>
<feature type="compositionally biased region" description="Basic and acidic residues" evidence="3">
    <location>
        <begin position="132"/>
        <end position="141"/>
    </location>
</feature>
<feature type="domain" description="PDZ" evidence="5">
    <location>
        <begin position="8"/>
        <end position="79"/>
    </location>
</feature>
<dbReference type="PANTHER" id="PTHR14398">
    <property type="entry name" value="RNA RECOGNITION RRM/RNP DOMAIN"/>
    <property type="match status" value="1"/>
</dbReference>